<dbReference type="EMBL" id="CAMKVN010016483">
    <property type="protein sequence ID" value="CAI2197526.1"/>
    <property type="molecule type" value="Genomic_DNA"/>
</dbReference>
<proteinExistence type="predicted"/>
<protein>
    <submittedName>
        <fullName evidence="1">12849_t:CDS:1</fullName>
    </submittedName>
</protein>
<name>A0A9W4TA95_9GLOM</name>
<feature type="non-terminal residue" evidence="1">
    <location>
        <position position="1"/>
    </location>
</feature>
<feature type="non-terminal residue" evidence="1">
    <location>
        <position position="54"/>
    </location>
</feature>
<evidence type="ECO:0000313" key="2">
    <source>
        <dbReference type="Proteomes" id="UP001153678"/>
    </source>
</evidence>
<keyword evidence="2" id="KW-1185">Reference proteome</keyword>
<comment type="caution">
    <text evidence="1">The sequence shown here is derived from an EMBL/GenBank/DDBJ whole genome shotgun (WGS) entry which is preliminary data.</text>
</comment>
<dbReference type="Proteomes" id="UP001153678">
    <property type="component" value="Unassembled WGS sequence"/>
</dbReference>
<organism evidence="1 2">
    <name type="scientific">Funneliformis geosporum</name>
    <dbReference type="NCBI Taxonomy" id="1117311"/>
    <lineage>
        <taxon>Eukaryota</taxon>
        <taxon>Fungi</taxon>
        <taxon>Fungi incertae sedis</taxon>
        <taxon>Mucoromycota</taxon>
        <taxon>Glomeromycotina</taxon>
        <taxon>Glomeromycetes</taxon>
        <taxon>Glomerales</taxon>
        <taxon>Glomeraceae</taxon>
        <taxon>Funneliformis</taxon>
    </lineage>
</organism>
<evidence type="ECO:0000313" key="1">
    <source>
        <dbReference type="EMBL" id="CAI2197526.1"/>
    </source>
</evidence>
<gene>
    <name evidence="1" type="ORF">FWILDA_LOCUS18122</name>
</gene>
<sequence length="54" mass="6229">DLCIASQFSEYLEINRNCSIKQQTLNNEISWPSTLLYLADNDNENKSSTSFLQQ</sequence>
<dbReference type="AlphaFoldDB" id="A0A9W4TA95"/>
<accession>A0A9W4TA95</accession>
<reference evidence="1" key="1">
    <citation type="submission" date="2022-08" db="EMBL/GenBank/DDBJ databases">
        <authorList>
            <person name="Kallberg Y."/>
            <person name="Tangrot J."/>
            <person name="Rosling A."/>
        </authorList>
    </citation>
    <scope>NUCLEOTIDE SEQUENCE</scope>
    <source>
        <strain evidence="1">Wild A</strain>
    </source>
</reference>